<protein>
    <submittedName>
        <fullName evidence="2">SDR family oxidoreductase</fullName>
    </submittedName>
</protein>
<keyword evidence="3" id="KW-1185">Reference proteome</keyword>
<dbReference type="RefSeq" id="WP_353897274.1">
    <property type="nucleotide sequence ID" value="NZ_JBEVCJ010000025.1"/>
</dbReference>
<comment type="caution">
    <text evidence="2">The sequence shown here is derived from an EMBL/GenBank/DDBJ whole genome shotgun (WGS) entry which is preliminary data.</text>
</comment>
<comment type="similarity">
    <text evidence="1">Belongs to the short-chain dehydrogenases/reductases (SDR) family.</text>
</comment>
<reference evidence="2 3" key="1">
    <citation type="submission" date="2024-06" db="EMBL/GenBank/DDBJ databases">
        <authorList>
            <person name="Li F."/>
        </authorList>
    </citation>
    <scope>NUCLEOTIDE SEQUENCE [LARGE SCALE GENOMIC DNA]</scope>
    <source>
        <strain evidence="2 3">GXAS 311</strain>
    </source>
</reference>
<accession>A0ABV2BXN6</accession>
<dbReference type="CDD" id="cd05233">
    <property type="entry name" value="SDR_c"/>
    <property type="match status" value="1"/>
</dbReference>
<dbReference type="InterPro" id="IPR002347">
    <property type="entry name" value="SDR_fam"/>
</dbReference>
<dbReference type="Pfam" id="PF13561">
    <property type="entry name" value="adh_short_C2"/>
    <property type="match status" value="1"/>
</dbReference>
<dbReference type="PANTHER" id="PTHR42879:SF6">
    <property type="entry name" value="NADPH-DEPENDENT REDUCTASE BACG"/>
    <property type="match status" value="1"/>
</dbReference>
<name>A0ABV2BXN6_9GAMM</name>
<dbReference type="Proteomes" id="UP001548189">
    <property type="component" value="Unassembled WGS sequence"/>
</dbReference>
<dbReference type="SUPFAM" id="SSF51735">
    <property type="entry name" value="NAD(P)-binding Rossmann-fold domains"/>
    <property type="match status" value="1"/>
</dbReference>
<dbReference type="EMBL" id="JBEVCJ010000025">
    <property type="protein sequence ID" value="MET1256691.1"/>
    <property type="molecule type" value="Genomic_DNA"/>
</dbReference>
<gene>
    <name evidence="2" type="ORF">ABVT43_16235</name>
</gene>
<dbReference type="Gene3D" id="3.40.50.720">
    <property type="entry name" value="NAD(P)-binding Rossmann-like Domain"/>
    <property type="match status" value="1"/>
</dbReference>
<evidence type="ECO:0000313" key="2">
    <source>
        <dbReference type="EMBL" id="MET1256691.1"/>
    </source>
</evidence>
<evidence type="ECO:0000313" key="3">
    <source>
        <dbReference type="Proteomes" id="UP001548189"/>
    </source>
</evidence>
<dbReference type="PRINTS" id="PR00081">
    <property type="entry name" value="GDHRDH"/>
</dbReference>
<proteinExistence type="inferred from homology"/>
<evidence type="ECO:0000256" key="1">
    <source>
        <dbReference type="ARBA" id="ARBA00006484"/>
    </source>
</evidence>
<dbReference type="InterPro" id="IPR036291">
    <property type="entry name" value="NAD(P)-bd_dom_sf"/>
</dbReference>
<organism evidence="2 3">
    <name type="scientific">Aliikangiella maris</name>
    <dbReference type="NCBI Taxonomy" id="3162458"/>
    <lineage>
        <taxon>Bacteria</taxon>
        <taxon>Pseudomonadati</taxon>
        <taxon>Pseudomonadota</taxon>
        <taxon>Gammaproteobacteria</taxon>
        <taxon>Oceanospirillales</taxon>
        <taxon>Pleioneaceae</taxon>
        <taxon>Aliikangiella</taxon>
    </lineage>
</organism>
<sequence>MKKVALVTGAATGIGSEVARQLSEDWNLALHTRKNEQSLSKTAELCQTFGADTLLTYRDFSQLDQVDESCKKLIDEVVLKFDRIDALVINAGYAKIFDINSFCTQDLLTAYSTITGQFLALIKHAMPYLKKSRDARIIFVSSFTTKKANNQCGNFTLTAAAKSAAQSLISSLALEHIKNNITINAVLPGFIQKDEAAKSAMTHEQWAEIIEEIPAKRLGLPLDVARVVKFLIDEKSSYITGQLISVDGGISL</sequence>
<dbReference type="PANTHER" id="PTHR42879">
    <property type="entry name" value="3-OXOACYL-(ACYL-CARRIER-PROTEIN) REDUCTASE"/>
    <property type="match status" value="1"/>
</dbReference>
<dbReference type="InterPro" id="IPR050259">
    <property type="entry name" value="SDR"/>
</dbReference>